<dbReference type="EMBL" id="JANKHG010000014">
    <property type="protein sequence ID" value="MCR2745916.1"/>
    <property type="molecule type" value="Genomic_DNA"/>
</dbReference>
<dbReference type="PIRSF" id="PIRSF000441">
    <property type="entry name" value="CysE"/>
    <property type="match status" value="1"/>
</dbReference>
<sequence length="174" mass="18976">MCMDQDWSADLQRIDGGSRALLREQSLWAIWVYRFGRRVDHRPDGFRKKMLTRWYWFLHRAVETLTGIGLPKASKIGGGLRIWHFGGIFVHPEVVMGDNCTLRQGVTLGDKGNGTGAPVVGNNVDFGSGAHVIGPVRIGNDVKVGALAVVVNDVPDGSTVVGNPARIVMRATTI</sequence>
<organism evidence="4 5">
    <name type="scientific">Limnobacter parvus</name>
    <dbReference type="NCBI Taxonomy" id="2939690"/>
    <lineage>
        <taxon>Bacteria</taxon>
        <taxon>Pseudomonadati</taxon>
        <taxon>Pseudomonadota</taxon>
        <taxon>Betaproteobacteria</taxon>
        <taxon>Burkholderiales</taxon>
        <taxon>Burkholderiaceae</taxon>
        <taxon>Limnobacter</taxon>
    </lineage>
</organism>
<evidence type="ECO:0000313" key="4">
    <source>
        <dbReference type="EMBL" id="MCR2745916.1"/>
    </source>
</evidence>
<dbReference type="PANTHER" id="PTHR42811">
    <property type="entry name" value="SERINE ACETYLTRANSFERASE"/>
    <property type="match status" value="1"/>
</dbReference>
<comment type="caution">
    <text evidence="4">The sequence shown here is derived from an EMBL/GenBank/DDBJ whole genome shotgun (WGS) entry which is preliminary data.</text>
</comment>
<evidence type="ECO:0000256" key="2">
    <source>
        <dbReference type="ARBA" id="ARBA00023315"/>
    </source>
</evidence>
<dbReference type="Gene3D" id="2.160.10.10">
    <property type="entry name" value="Hexapeptide repeat proteins"/>
    <property type="match status" value="1"/>
</dbReference>
<reference evidence="4" key="1">
    <citation type="submission" date="2022-07" db="EMBL/GenBank/DDBJ databases">
        <authorList>
            <person name="Xamxidin M."/>
        </authorList>
    </citation>
    <scope>NUCLEOTIDE SEQUENCE</scope>
    <source>
        <strain evidence="4">YS8-69</strain>
    </source>
</reference>
<comment type="catalytic activity">
    <reaction evidence="3">
        <text>L-serine + acetyl-CoA = O-acetyl-L-serine + CoA</text>
        <dbReference type="Rhea" id="RHEA:24560"/>
        <dbReference type="ChEBI" id="CHEBI:33384"/>
        <dbReference type="ChEBI" id="CHEBI:57287"/>
        <dbReference type="ChEBI" id="CHEBI:57288"/>
        <dbReference type="ChEBI" id="CHEBI:58340"/>
        <dbReference type="EC" id="2.3.1.30"/>
    </reaction>
</comment>
<accession>A0ABT1XF68</accession>
<dbReference type="CDD" id="cd03354">
    <property type="entry name" value="LbH_SAT"/>
    <property type="match status" value="1"/>
</dbReference>
<dbReference type="SUPFAM" id="SSF51161">
    <property type="entry name" value="Trimeric LpxA-like enzymes"/>
    <property type="match status" value="1"/>
</dbReference>
<comment type="similarity">
    <text evidence="3">Belongs to the transferase hexapeptide repeat family.</text>
</comment>
<dbReference type="InterPro" id="IPR005881">
    <property type="entry name" value="Ser_O-AcTrfase"/>
</dbReference>
<dbReference type="Proteomes" id="UP001165267">
    <property type="component" value="Unassembled WGS sequence"/>
</dbReference>
<name>A0ABT1XF68_9BURK</name>
<evidence type="ECO:0000313" key="5">
    <source>
        <dbReference type="Proteomes" id="UP001165267"/>
    </source>
</evidence>
<protein>
    <recommendedName>
        <fullName evidence="3">Serine acetyltransferase</fullName>
        <ecNumber evidence="3">2.3.1.30</ecNumber>
    </recommendedName>
</protein>
<evidence type="ECO:0000256" key="1">
    <source>
        <dbReference type="ARBA" id="ARBA00022679"/>
    </source>
</evidence>
<dbReference type="InterPro" id="IPR045304">
    <property type="entry name" value="LbH_SAT"/>
</dbReference>
<dbReference type="EC" id="2.3.1.30" evidence="3"/>
<proteinExistence type="inferred from homology"/>
<keyword evidence="5" id="KW-1185">Reference proteome</keyword>
<dbReference type="InterPro" id="IPR011004">
    <property type="entry name" value="Trimer_LpxA-like_sf"/>
</dbReference>
<keyword evidence="1 3" id="KW-0808">Transferase</keyword>
<keyword evidence="2 3" id="KW-0012">Acyltransferase</keyword>
<evidence type="ECO:0000256" key="3">
    <source>
        <dbReference type="PIRNR" id="PIRNR000441"/>
    </source>
</evidence>
<gene>
    <name evidence="4" type="ORF">NSP04_04565</name>
</gene>